<gene>
    <name evidence="2" type="ORF">SAMN03084138_00879</name>
</gene>
<dbReference type="GeneID" id="35872408"/>
<reference evidence="2 3" key="1">
    <citation type="submission" date="2016-10" db="EMBL/GenBank/DDBJ databases">
        <authorList>
            <person name="de Groot N.N."/>
        </authorList>
    </citation>
    <scope>NUCLEOTIDE SEQUENCE [LARGE SCALE GENOMIC DNA]</scope>
    <source>
        <strain evidence="2 3">DSM 15893</strain>
    </source>
</reference>
<dbReference type="Gene3D" id="3.90.226.10">
    <property type="entry name" value="2-enoyl-CoA Hydratase, Chain A, domain 1"/>
    <property type="match status" value="1"/>
</dbReference>
<dbReference type="RefSeq" id="WP_139218770.1">
    <property type="nucleotide sequence ID" value="NZ_FOWR01000005.1"/>
</dbReference>
<sequence length="383" mass="44052">MNINPSINNYNVKNLDLLCSIFIATLVTACSSSIDTNGELLPDHSNLQRVDKEQSISNALKNSSEPDFIVKKEIRNQIQKLETKKIAAGKPHETNESHVMGEQDNKAHELKGKPREQDDKAHELKGKPREQDDKAHELKGKPREQDDKAHELKGKPREQDDKAHELEDKAHELEEGINPYRQFESVPSQQPIVPNINPSLKAPEQFKHPLQASDKLAFMLGEDSKGYYLYSEGPVEVGAYDKFLRYVSHYERQGIKLNRFMMHSPGGVLNEGIKIGKYIHEKNWDTDADKYMKCYSTCGFIYASGRAKYIQPGAEIGFHRPYLPSYPDTPELIRQVYEDYQPYWKLIGGDEKLYEKFMKGYGRDDMYILNSINISNYMNVETY</sequence>
<proteinExistence type="predicted"/>
<feature type="region of interest" description="Disordered" evidence="1">
    <location>
        <begin position="82"/>
        <end position="163"/>
    </location>
</feature>
<dbReference type="SUPFAM" id="SSF52096">
    <property type="entry name" value="ClpP/crotonase"/>
    <property type="match status" value="1"/>
</dbReference>
<name>A0A1I5L910_9GAMM</name>
<dbReference type="Proteomes" id="UP000182692">
    <property type="component" value="Unassembled WGS sequence"/>
</dbReference>
<accession>A0A1I5L910</accession>
<dbReference type="OrthoDB" id="5872907at2"/>
<evidence type="ECO:0000313" key="2">
    <source>
        <dbReference type="EMBL" id="SFO93864.1"/>
    </source>
</evidence>
<dbReference type="AlphaFoldDB" id="A0A1I5L910"/>
<protein>
    <submittedName>
        <fullName evidence="2">Uncharacterized protein</fullName>
    </submittedName>
</protein>
<dbReference type="EMBL" id="FOWR01000005">
    <property type="protein sequence ID" value="SFO93864.1"/>
    <property type="molecule type" value="Genomic_DNA"/>
</dbReference>
<organism evidence="2 3">
    <name type="scientific">Enterovibrio norvegicus DSM 15893</name>
    <dbReference type="NCBI Taxonomy" id="1121869"/>
    <lineage>
        <taxon>Bacteria</taxon>
        <taxon>Pseudomonadati</taxon>
        <taxon>Pseudomonadota</taxon>
        <taxon>Gammaproteobacteria</taxon>
        <taxon>Vibrionales</taxon>
        <taxon>Vibrionaceae</taxon>
        <taxon>Enterovibrio</taxon>
    </lineage>
</organism>
<dbReference type="STRING" id="1121869.SAMN03084138_00879"/>
<evidence type="ECO:0000313" key="3">
    <source>
        <dbReference type="Proteomes" id="UP000182692"/>
    </source>
</evidence>
<dbReference type="InterPro" id="IPR029045">
    <property type="entry name" value="ClpP/crotonase-like_dom_sf"/>
</dbReference>
<evidence type="ECO:0000256" key="1">
    <source>
        <dbReference type="SAM" id="MobiDB-lite"/>
    </source>
</evidence>